<protein>
    <submittedName>
        <fullName evidence="1">ParE-like toxin of type II toxin-antitoxin system</fullName>
    </submittedName>
</protein>
<dbReference type="Gene3D" id="3.30.2310.20">
    <property type="entry name" value="RelE-like"/>
    <property type="match status" value="1"/>
</dbReference>
<keyword evidence="2" id="KW-1185">Reference proteome</keyword>
<dbReference type="InterPro" id="IPR035093">
    <property type="entry name" value="RelE/ParE_toxin_dom_sf"/>
</dbReference>
<dbReference type="RefSeq" id="WP_234983195.1">
    <property type="nucleotide sequence ID" value="NZ_FTOC01000017.1"/>
</dbReference>
<dbReference type="STRING" id="570947.SAMN05421687_11719"/>
<evidence type="ECO:0000313" key="1">
    <source>
        <dbReference type="EMBL" id="SIS64502.1"/>
    </source>
</evidence>
<dbReference type="Proteomes" id="UP000187608">
    <property type="component" value="Unassembled WGS sequence"/>
</dbReference>
<name>A0A1N7KSA0_9BACI</name>
<dbReference type="EMBL" id="FTOC01000017">
    <property type="protein sequence ID" value="SIS64502.1"/>
    <property type="molecule type" value="Genomic_DNA"/>
</dbReference>
<reference evidence="2" key="1">
    <citation type="submission" date="2017-01" db="EMBL/GenBank/DDBJ databases">
        <authorList>
            <person name="Varghese N."/>
            <person name="Submissions S."/>
        </authorList>
    </citation>
    <scope>NUCLEOTIDE SEQUENCE [LARGE SCALE GENOMIC DNA]</scope>
    <source>
        <strain evidence="2">DSM 23127</strain>
    </source>
</reference>
<gene>
    <name evidence="1" type="ORF">SAMN05421687_11719</name>
</gene>
<proteinExistence type="predicted"/>
<sequence length="69" mass="7986">MIDIIRIDPYQAGEPKTGDLTGVYGYDIRHNKTGYELAYTIDEDDDGDTVINIHAGTREQFYKELKRYL</sequence>
<dbReference type="AlphaFoldDB" id="A0A1N7KSA0"/>
<dbReference type="InterPro" id="IPR031552">
    <property type="entry name" value="ParE-like_toxin"/>
</dbReference>
<dbReference type="Pfam" id="PF15781">
    <property type="entry name" value="ParE-like_toxin"/>
    <property type="match status" value="1"/>
</dbReference>
<accession>A0A1N7KSA0</accession>
<organism evidence="1 2">
    <name type="scientific">Salimicrobium flavidum</name>
    <dbReference type="NCBI Taxonomy" id="570947"/>
    <lineage>
        <taxon>Bacteria</taxon>
        <taxon>Bacillati</taxon>
        <taxon>Bacillota</taxon>
        <taxon>Bacilli</taxon>
        <taxon>Bacillales</taxon>
        <taxon>Bacillaceae</taxon>
        <taxon>Salimicrobium</taxon>
    </lineage>
</organism>
<evidence type="ECO:0000313" key="2">
    <source>
        <dbReference type="Proteomes" id="UP000187608"/>
    </source>
</evidence>